<dbReference type="SUPFAM" id="SSF53383">
    <property type="entry name" value="PLP-dependent transferases"/>
    <property type="match status" value="1"/>
</dbReference>
<dbReference type="AlphaFoldDB" id="I0I4J9"/>
<dbReference type="InterPro" id="IPR015421">
    <property type="entry name" value="PyrdxlP-dep_Trfase_major"/>
</dbReference>
<dbReference type="KEGG" id="cap:CLDAP_21470"/>
<sequence length="385" mass="42987">MIQQLSLFPYLEAQESERPPDFIPVYTPSLDGREEKYVLDAVRSGWISSLGSYVTRFEQEFARFCGVHHAISVSNGTVALHLALHALGIGPGDEVIVPSLTFVATANAVHYTGAAPIFADVDPTTWCIDPEDVQRCITPRTRAIIPVHLYGHPAPMPALQELADTYHLILVEDAAEAHGAAIHGRRVGGWGRIAAFSFYANKIITTGEGGMLTTDDEALASRCRTLRDHAMPPHRRYWHEEVGFNYRMTNLQAAVGVAQMERIEHFLARKRAIAAHYRERLADVPGVTFAAERSDYTNVYWMVSILVEPPYALSRDELILALREHGIDSRPFFHPMDTLPPYRSDSPRPVALRLSRCGLNLPSSPSLTDNQIDYICDVLCTLSRR</sequence>
<feature type="active site" description="Proton acceptor" evidence="6">
    <location>
        <position position="202"/>
    </location>
</feature>
<keyword evidence="10" id="KW-1185">Reference proteome</keyword>
<dbReference type="Pfam" id="PF01041">
    <property type="entry name" value="DegT_DnrJ_EryC1"/>
    <property type="match status" value="1"/>
</dbReference>
<dbReference type="RefSeq" id="WP_014433421.1">
    <property type="nucleotide sequence ID" value="NC_017079.1"/>
</dbReference>
<evidence type="ECO:0000256" key="4">
    <source>
        <dbReference type="ARBA" id="ARBA00022898"/>
    </source>
</evidence>
<dbReference type="InterPro" id="IPR015424">
    <property type="entry name" value="PyrdxlP-dep_Trfase"/>
</dbReference>
<dbReference type="eggNOG" id="COG0399">
    <property type="taxonomic scope" value="Bacteria"/>
</dbReference>
<dbReference type="InterPro" id="IPR000653">
    <property type="entry name" value="DegT/StrS_aminotransferase"/>
</dbReference>
<protein>
    <submittedName>
        <fullName evidence="9">Putative aminotransferase</fullName>
    </submittedName>
</protein>
<evidence type="ECO:0000256" key="7">
    <source>
        <dbReference type="PIRSR" id="PIRSR000390-2"/>
    </source>
</evidence>
<comment type="similarity">
    <text evidence="5 8">Belongs to the DegT/DnrJ/EryC1 family.</text>
</comment>
<dbReference type="CDD" id="cd00616">
    <property type="entry name" value="AHBA_syn"/>
    <property type="match status" value="1"/>
</dbReference>
<keyword evidence="3 9" id="KW-0808">Transferase</keyword>
<proteinExistence type="inferred from homology"/>
<dbReference type="Gene3D" id="3.40.640.10">
    <property type="entry name" value="Type I PLP-dependent aspartate aminotransferase-like (Major domain)"/>
    <property type="match status" value="1"/>
</dbReference>
<dbReference type="PANTHER" id="PTHR30244">
    <property type="entry name" value="TRANSAMINASE"/>
    <property type="match status" value="1"/>
</dbReference>
<comment type="cofactor">
    <cofactor evidence="1">
        <name>pyridoxal 5'-phosphate</name>
        <dbReference type="ChEBI" id="CHEBI:597326"/>
    </cofactor>
</comment>
<accession>I0I4J9</accession>
<dbReference type="InterPro" id="IPR015422">
    <property type="entry name" value="PyrdxlP-dep_Trfase_small"/>
</dbReference>
<evidence type="ECO:0000256" key="8">
    <source>
        <dbReference type="RuleBase" id="RU004508"/>
    </source>
</evidence>
<dbReference type="PATRIC" id="fig|926550.5.peg.2368"/>
<gene>
    <name evidence="9" type="ordered locus">CLDAP_21470</name>
</gene>
<reference evidence="9 10" key="1">
    <citation type="submission" date="2012-02" db="EMBL/GenBank/DDBJ databases">
        <title>Complete genome sequence of Caldilinea aerophila DSM 14535 (= NBRC 102666).</title>
        <authorList>
            <person name="Oguchi A."/>
            <person name="Hosoyama A."/>
            <person name="Sekine M."/>
            <person name="Fukai R."/>
            <person name="Kato Y."/>
            <person name="Nakamura S."/>
            <person name="Hanada S."/>
            <person name="Yamazaki S."/>
            <person name="Fujita N."/>
        </authorList>
    </citation>
    <scope>NUCLEOTIDE SEQUENCE [LARGE SCALE GENOMIC DNA]</scope>
    <source>
        <strain evidence="10">DSM 14535 / JCM 11387 / NBRC 104270 / STL-6-O1</strain>
    </source>
</reference>
<dbReference type="PIRSF" id="PIRSF000390">
    <property type="entry name" value="PLP_StrS"/>
    <property type="match status" value="1"/>
</dbReference>
<name>I0I4J9_CALAS</name>
<evidence type="ECO:0000256" key="2">
    <source>
        <dbReference type="ARBA" id="ARBA00022576"/>
    </source>
</evidence>
<dbReference type="PANTHER" id="PTHR30244:SF34">
    <property type="entry name" value="DTDP-4-AMINO-4,6-DIDEOXYGALACTOSE TRANSAMINASE"/>
    <property type="match status" value="1"/>
</dbReference>
<keyword evidence="4 7" id="KW-0663">Pyridoxal phosphate</keyword>
<evidence type="ECO:0000313" key="10">
    <source>
        <dbReference type="Proteomes" id="UP000007880"/>
    </source>
</evidence>
<dbReference type="OrthoDB" id="9810913at2"/>
<evidence type="ECO:0000256" key="5">
    <source>
        <dbReference type="ARBA" id="ARBA00037999"/>
    </source>
</evidence>
<organism evidence="9 10">
    <name type="scientific">Caldilinea aerophila (strain DSM 14535 / JCM 11387 / NBRC 104270 / STL-6-O1)</name>
    <dbReference type="NCBI Taxonomy" id="926550"/>
    <lineage>
        <taxon>Bacteria</taxon>
        <taxon>Bacillati</taxon>
        <taxon>Chloroflexota</taxon>
        <taxon>Caldilineae</taxon>
        <taxon>Caldilineales</taxon>
        <taxon>Caldilineaceae</taxon>
        <taxon>Caldilinea</taxon>
    </lineage>
</organism>
<dbReference type="EMBL" id="AP012337">
    <property type="protein sequence ID" value="BAM00187.1"/>
    <property type="molecule type" value="Genomic_DNA"/>
</dbReference>
<evidence type="ECO:0000313" key="9">
    <source>
        <dbReference type="EMBL" id="BAM00187.1"/>
    </source>
</evidence>
<dbReference type="Gene3D" id="3.90.1150.10">
    <property type="entry name" value="Aspartate Aminotransferase, domain 1"/>
    <property type="match status" value="1"/>
</dbReference>
<evidence type="ECO:0000256" key="6">
    <source>
        <dbReference type="PIRSR" id="PIRSR000390-1"/>
    </source>
</evidence>
<dbReference type="STRING" id="926550.CLDAP_21470"/>
<evidence type="ECO:0000256" key="1">
    <source>
        <dbReference type="ARBA" id="ARBA00001933"/>
    </source>
</evidence>
<dbReference type="GO" id="GO:0000271">
    <property type="term" value="P:polysaccharide biosynthetic process"/>
    <property type="evidence" value="ECO:0007669"/>
    <property type="project" value="TreeGrafter"/>
</dbReference>
<dbReference type="Proteomes" id="UP000007880">
    <property type="component" value="Chromosome"/>
</dbReference>
<dbReference type="GO" id="GO:0008483">
    <property type="term" value="F:transaminase activity"/>
    <property type="evidence" value="ECO:0007669"/>
    <property type="project" value="UniProtKB-KW"/>
</dbReference>
<keyword evidence="2 9" id="KW-0032">Aminotransferase</keyword>
<evidence type="ECO:0000256" key="3">
    <source>
        <dbReference type="ARBA" id="ARBA00022679"/>
    </source>
</evidence>
<dbReference type="GO" id="GO:0030170">
    <property type="term" value="F:pyridoxal phosphate binding"/>
    <property type="evidence" value="ECO:0007669"/>
    <property type="project" value="TreeGrafter"/>
</dbReference>
<dbReference type="HOGENOM" id="CLU_033332_7_2_0"/>
<feature type="modified residue" description="N6-(pyridoxal phosphate)lysine" evidence="7">
    <location>
        <position position="202"/>
    </location>
</feature>
<dbReference type="FunFam" id="3.40.640.10:FF:000090">
    <property type="entry name" value="Pyridoxal phosphate-dependent aminotransferase"/>
    <property type="match status" value="1"/>
</dbReference>